<proteinExistence type="predicted"/>
<keyword evidence="2" id="KW-1185">Reference proteome</keyword>
<accession>A2FG15</accession>
<dbReference type="InParanoid" id="A2FG15"/>
<dbReference type="SMR" id="A2FG15"/>
<reference evidence="1" key="2">
    <citation type="journal article" date="2007" name="Science">
        <title>Draft genome sequence of the sexually transmitted pathogen Trichomonas vaginalis.</title>
        <authorList>
            <person name="Carlton J.M."/>
            <person name="Hirt R.P."/>
            <person name="Silva J.C."/>
            <person name="Delcher A.L."/>
            <person name="Schatz M."/>
            <person name="Zhao Q."/>
            <person name="Wortman J.R."/>
            <person name="Bidwell S.L."/>
            <person name="Alsmark U.C.M."/>
            <person name="Besteiro S."/>
            <person name="Sicheritz-Ponten T."/>
            <person name="Noel C.J."/>
            <person name="Dacks J.B."/>
            <person name="Foster P.G."/>
            <person name="Simillion C."/>
            <person name="Van de Peer Y."/>
            <person name="Miranda-Saavedra D."/>
            <person name="Barton G.J."/>
            <person name="Westrop G.D."/>
            <person name="Mueller S."/>
            <person name="Dessi D."/>
            <person name="Fiori P.L."/>
            <person name="Ren Q."/>
            <person name="Paulsen I."/>
            <person name="Zhang H."/>
            <person name="Bastida-Corcuera F.D."/>
            <person name="Simoes-Barbosa A."/>
            <person name="Brown M.T."/>
            <person name="Hayes R.D."/>
            <person name="Mukherjee M."/>
            <person name="Okumura C.Y."/>
            <person name="Schneider R."/>
            <person name="Smith A.J."/>
            <person name="Vanacova S."/>
            <person name="Villalvazo M."/>
            <person name="Haas B.J."/>
            <person name="Pertea M."/>
            <person name="Feldblyum T.V."/>
            <person name="Utterback T.R."/>
            <person name="Shu C.L."/>
            <person name="Osoegawa K."/>
            <person name="de Jong P.J."/>
            <person name="Hrdy I."/>
            <person name="Horvathova L."/>
            <person name="Zubacova Z."/>
            <person name="Dolezal P."/>
            <person name="Malik S.B."/>
            <person name="Logsdon J.M. Jr."/>
            <person name="Henze K."/>
            <person name="Gupta A."/>
            <person name="Wang C.C."/>
            <person name="Dunne R.L."/>
            <person name="Upcroft J.A."/>
            <person name="Upcroft P."/>
            <person name="White O."/>
            <person name="Salzberg S.L."/>
            <person name="Tang P."/>
            <person name="Chiu C.-H."/>
            <person name="Lee Y.-S."/>
            <person name="Embley T.M."/>
            <person name="Coombs G.H."/>
            <person name="Mottram J.C."/>
            <person name="Tachezy J."/>
            <person name="Fraser-Liggett C.M."/>
            <person name="Johnson P.J."/>
        </authorList>
    </citation>
    <scope>NUCLEOTIDE SEQUENCE [LARGE SCALE GENOMIC DNA]</scope>
    <source>
        <strain evidence="1">G3</strain>
    </source>
</reference>
<dbReference type="RefSeq" id="XP_001309064.1">
    <property type="nucleotide sequence ID" value="XM_001309063.1"/>
</dbReference>
<evidence type="ECO:0000313" key="1">
    <source>
        <dbReference type="EMBL" id="EAX96134.1"/>
    </source>
</evidence>
<protein>
    <submittedName>
        <fullName evidence="1">Uncharacterized protein</fullName>
    </submittedName>
</protein>
<dbReference type="VEuPathDB" id="TrichDB:TVAGG3_0674630"/>
<dbReference type="Proteomes" id="UP000001542">
    <property type="component" value="Unassembled WGS sequence"/>
</dbReference>
<name>A2FG15_TRIV3</name>
<organism evidence="1 2">
    <name type="scientific">Trichomonas vaginalis (strain ATCC PRA-98 / G3)</name>
    <dbReference type="NCBI Taxonomy" id="412133"/>
    <lineage>
        <taxon>Eukaryota</taxon>
        <taxon>Metamonada</taxon>
        <taxon>Parabasalia</taxon>
        <taxon>Trichomonadida</taxon>
        <taxon>Trichomonadidae</taxon>
        <taxon>Trichomonas</taxon>
    </lineage>
</organism>
<reference evidence="1" key="1">
    <citation type="submission" date="2006-10" db="EMBL/GenBank/DDBJ databases">
        <authorList>
            <person name="Amadeo P."/>
            <person name="Zhao Q."/>
            <person name="Wortman J."/>
            <person name="Fraser-Liggett C."/>
            <person name="Carlton J."/>
        </authorList>
    </citation>
    <scope>NUCLEOTIDE SEQUENCE</scope>
    <source>
        <strain evidence="1">G3</strain>
    </source>
</reference>
<dbReference type="AlphaFoldDB" id="A2FG15"/>
<evidence type="ECO:0000313" key="2">
    <source>
        <dbReference type="Proteomes" id="UP000001542"/>
    </source>
</evidence>
<dbReference type="KEGG" id="tva:4753900"/>
<sequence>MSAIVVRSEFWNNPIIQFLRNIVPKTVTFRESKGISVDILVPFCNSISFYFVDASSIDSSTFVYLNRIVSSFKSTVVIAKVEERNMNNYTSLLSNAPKSISCITYFNTKGFEKASANFVFEIIENSQRAQRNISSMIEERRRNLMNPTETAKSVITNVIQDEEKRKEIFNILSQKGMTLRTSLLKGVPELFQYNFFLQPSLNNN</sequence>
<dbReference type="EMBL" id="DS113772">
    <property type="protein sequence ID" value="EAX96134.1"/>
    <property type="molecule type" value="Genomic_DNA"/>
</dbReference>
<gene>
    <name evidence="1" type="ORF">TVAG_301750</name>
</gene>
<dbReference type="VEuPathDB" id="TrichDB:TVAG_301750"/>